<dbReference type="AlphaFoldDB" id="A0A164P9B4"/>
<dbReference type="EMBL" id="KV419436">
    <property type="protein sequence ID" value="KZS88496.1"/>
    <property type="molecule type" value="Genomic_DNA"/>
</dbReference>
<proteinExistence type="predicted"/>
<reference evidence="1 2" key="1">
    <citation type="journal article" date="2016" name="Mol. Biol. Evol.">
        <title>Comparative Genomics of Early-Diverging Mushroom-Forming Fungi Provides Insights into the Origins of Lignocellulose Decay Capabilities.</title>
        <authorList>
            <person name="Nagy L.G."/>
            <person name="Riley R."/>
            <person name="Tritt A."/>
            <person name="Adam C."/>
            <person name="Daum C."/>
            <person name="Floudas D."/>
            <person name="Sun H."/>
            <person name="Yadav J.S."/>
            <person name="Pangilinan J."/>
            <person name="Larsson K.H."/>
            <person name="Matsuura K."/>
            <person name="Barry K."/>
            <person name="Labutti K."/>
            <person name="Kuo R."/>
            <person name="Ohm R.A."/>
            <person name="Bhattacharya S.S."/>
            <person name="Shirouzu T."/>
            <person name="Yoshinaga Y."/>
            <person name="Martin F.M."/>
            <person name="Grigoriev I.V."/>
            <person name="Hibbett D.S."/>
        </authorList>
    </citation>
    <scope>NUCLEOTIDE SEQUENCE [LARGE SCALE GENOMIC DNA]</scope>
    <source>
        <strain evidence="1 2">HHB9708</strain>
    </source>
</reference>
<accession>A0A164P9B4</accession>
<evidence type="ECO:0000313" key="2">
    <source>
        <dbReference type="Proteomes" id="UP000076722"/>
    </source>
</evidence>
<name>A0A164P9B4_9AGAM</name>
<sequence length="90" mass="10259">MPREIFKAAVREHEFAVQKSPLAQLEGVARQHNINLQWESIQSLVGGDSLWQSCPKVDGDLCPQFLQAATTREDSIQKSAEETIRLLRRR</sequence>
<organism evidence="1 2">
    <name type="scientific">Sistotremastrum niveocremeum HHB9708</name>
    <dbReference type="NCBI Taxonomy" id="1314777"/>
    <lineage>
        <taxon>Eukaryota</taxon>
        <taxon>Fungi</taxon>
        <taxon>Dikarya</taxon>
        <taxon>Basidiomycota</taxon>
        <taxon>Agaricomycotina</taxon>
        <taxon>Agaricomycetes</taxon>
        <taxon>Sistotremastrales</taxon>
        <taxon>Sistotremastraceae</taxon>
        <taxon>Sertulicium</taxon>
        <taxon>Sertulicium niveocremeum</taxon>
    </lineage>
</organism>
<dbReference type="Proteomes" id="UP000076722">
    <property type="component" value="Unassembled WGS sequence"/>
</dbReference>
<keyword evidence="2" id="KW-1185">Reference proteome</keyword>
<protein>
    <submittedName>
        <fullName evidence="1">Uncharacterized protein</fullName>
    </submittedName>
</protein>
<gene>
    <name evidence="1" type="ORF">SISNIDRAFT_459722</name>
</gene>
<evidence type="ECO:0000313" key="1">
    <source>
        <dbReference type="EMBL" id="KZS88496.1"/>
    </source>
</evidence>